<dbReference type="Gene3D" id="2.120.10.80">
    <property type="entry name" value="Kelch-type beta propeller"/>
    <property type="match status" value="2"/>
</dbReference>
<dbReference type="InParanoid" id="A9VDV3"/>
<dbReference type="GO" id="GO:0022625">
    <property type="term" value="C:cytosolic large ribosomal subunit"/>
    <property type="evidence" value="ECO:0000318"/>
    <property type="project" value="GO_Central"/>
</dbReference>
<feature type="compositionally biased region" description="Pro residues" evidence="6">
    <location>
        <begin position="79"/>
        <end position="93"/>
    </location>
</feature>
<name>A9VDV3_MONBE</name>
<keyword evidence="4" id="KW-0689">Ribosomal protein</keyword>
<evidence type="ECO:0000259" key="7">
    <source>
        <dbReference type="Pfam" id="PF01775"/>
    </source>
</evidence>
<dbReference type="InterPro" id="IPR015915">
    <property type="entry name" value="Kelch-typ_b-propeller"/>
</dbReference>
<evidence type="ECO:0000313" key="9">
    <source>
        <dbReference type="EMBL" id="EDQ84267.1"/>
    </source>
</evidence>
<dbReference type="InterPro" id="IPR006652">
    <property type="entry name" value="Kelch_1"/>
</dbReference>
<dbReference type="Proteomes" id="UP000001357">
    <property type="component" value="Unassembled WGS sequence"/>
</dbReference>
<dbReference type="FunFam" id="3.10.20.10:FF:000002">
    <property type="entry name" value="60S ribosomal protein L18a"/>
    <property type="match status" value="1"/>
</dbReference>
<feature type="compositionally biased region" description="Low complexity" evidence="6">
    <location>
        <begin position="459"/>
        <end position="479"/>
    </location>
</feature>
<reference evidence="9 10" key="1">
    <citation type="journal article" date="2008" name="Nature">
        <title>The genome of the choanoflagellate Monosiga brevicollis and the origin of metazoans.</title>
        <authorList>
            <consortium name="JGI Sequencing"/>
            <person name="King N."/>
            <person name="Westbrook M.J."/>
            <person name="Young S.L."/>
            <person name="Kuo A."/>
            <person name="Abedin M."/>
            <person name="Chapman J."/>
            <person name="Fairclough S."/>
            <person name="Hellsten U."/>
            <person name="Isogai Y."/>
            <person name="Letunic I."/>
            <person name="Marr M."/>
            <person name="Pincus D."/>
            <person name="Putnam N."/>
            <person name="Rokas A."/>
            <person name="Wright K.J."/>
            <person name="Zuzow R."/>
            <person name="Dirks W."/>
            <person name="Good M."/>
            <person name="Goodstein D."/>
            <person name="Lemons D."/>
            <person name="Li W."/>
            <person name="Lyons J.B."/>
            <person name="Morris A."/>
            <person name="Nichols S."/>
            <person name="Richter D.J."/>
            <person name="Salamov A."/>
            <person name="Bork P."/>
            <person name="Lim W.A."/>
            <person name="Manning G."/>
            <person name="Miller W.T."/>
            <person name="McGinnis W."/>
            <person name="Shapiro H."/>
            <person name="Tjian R."/>
            <person name="Grigoriev I.V."/>
            <person name="Rokhsar D."/>
        </authorList>
    </citation>
    <scope>NUCLEOTIDE SEQUENCE [LARGE SCALE GENOMIC DNA]</scope>
    <source>
        <strain evidence="10">MX1 / ATCC 50154</strain>
    </source>
</reference>
<dbReference type="InterPro" id="IPR011333">
    <property type="entry name" value="SKP1/BTB/POZ_sf"/>
</dbReference>
<evidence type="ECO:0000256" key="2">
    <source>
        <dbReference type="ARBA" id="ARBA00022441"/>
    </source>
</evidence>
<evidence type="ECO:0000256" key="1">
    <source>
        <dbReference type="ARBA" id="ARBA00009362"/>
    </source>
</evidence>
<sequence length="1039" mass="112463">MSSGGGGGGGSPPSKRCALKPVAQLIGTSSSATDESSASVPMASTNPAPSADTPRDCHPGLATHELASSQEAARVTSPPQLPKPVPKPGPKPMPKTVAATTANSSASRSQSLLRAHIPPPLQTQLGQRPPTPVDRSSNTSSSASSSAQSPTLNGDVRGDIAALAASSAATTAANLTTSIINNFRQEMQQLLFRMQHQQQHPLPPQQQAQQTSQPQQQSHSQQQPQQQQPQQQQQQQQQQPSQQQSQQQQSQSQLQPQPQPHSQPQQQQQQQLPLLHLPPHAQPFVSGAPSVSLGPTASSIGPSSCAPTNNILGNPFMPHHNHFPTANAQSDIAALSRRHTLAGQPQLVHPAFNAIEVNVGGEIFTTSRNTLCRVPGSFLAKLFSGRSQATLDHEGRIFIDRSPTQFRAILEALREPAAISLLDLTCPVTCRELEFYGLLQTFATPQLGGPPALMASPHASASRSSTPLAAPPSASVSKALGDPAQLDSTHPRHTTESTSAAAEPGSPTLSRPLALEQQPALAAPPAKTISPLAMGEDEPPGTPSLLAVGGLNEGVPYKYLRVAERYDAATDTWHRISDMFWDRALSGVASTGSNLYVLGGRNDNLDGIVGNFNAPSGQWQEARYAILFQQLVVAGGCRQRPRAGRPEVVTATVMSYPLEADGRLGATDTPQRRQWLALPSLGTPRGRHGCVADQGHIFVLGGVDVQGHPIASVERFSPTRNQWEVAAPMPAPRRDFGCVALEGYIYVVGGADGPVGTSRKLTSCVASVFVYDMRANTWSTGPSLPEPRQGLACAVLENHLYAVGGSRDDDVFSSKPAKRMRRVDKLRLGADRWTSAAPLTFARSHLGMGMVSAVWNRDATTLTKTPTRLFQYEIIGRKLPSAQDPKPKLYKMTIFAPNEVVAKSRFWYFLPQLKKMKKTTGQIVNIQKMHETREGVVRNYGIWLRYNSRSGTHNMYREYRDVSLANAVSKMYREMAGRHSCRAHSIQIIRTDVVASSDIKREHIKQFLNPDIKFPLPHRRIASQFKSRFVAKRPTTFFG</sequence>
<dbReference type="GO" id="GO:0003735">
    <property type="term" value="F:structural constituent of ribosome"/>
    <property type="evidence" value="ECO:0000318"/>
    <property type="project" value="GO_Central"/>
</dbReference>
<feature type="compositionally biased region" description="Low complexity" evidence="6">
    <location>
        <begin position="195"/>
        <end position="283"/>
    </location>
</feature>
<dbReference type="GeneID" id="5896155"/>
<dbReference type="SMART" id="SM00612">
    <property type="entry name" value="Kelch"/>
    <property type="match status" value="4"/>
</dbReference>
<dbReference type="CDD" id="cd18316">
    <property type="entry name" value="BTB_POZ_KCTD-like"/>
    <property type="match status" value="1"/>
</dbReference>
<dbReference type="InterPro" id="IPR021138">
    <property type="entry name" value="Ribosomal_eL20_eukaryotes"/>
</dbReference>
<keyword evidence="10" id="KW-1185">Reference proteome</keyword>
<proteinExistence type="inferred from homology"/>
<dbReference type="SUPFAM" id="SSF54695">
    <property type="entry name" value="POZ domain"/>
    <property type="match status" value="1"/>
</dbReference>
<keyword evidence="2" id="KW-0880">Kelch repeat</keyword>
<dbReference type="GO" id="GO:0002181">
    <property type="term" value="P:cytoplasmic translation"/>
    <property type="evidence" value="ECO:0000318"/>
    <property type="project" value="GO_Central"/>
</dbReference>
<evidence type="ECO:0000256" key="5">
    <source>
        <dbReference type="ARBA" id="ARBA00023274"/>
    </source>
</evidence>
<keyword evidence="5" id="KW-0687">Ribonucleoprotein</keyword>
<dbReference type="AlphaFoldDB" id="A9VDV3"/>
<dbReference type="eggNOG" id="KOG2714">
    <property type="taxonomic scope" value="Eukaryota"/>
</dbReference>
<feature type="region of interest" description="Disordered" evidence="6">
    <location>
        <begin position="23"/>
        <end position="153"/>
    </location>
</feature>
<dbReference type="Pfam" id="PF01775">
    <property type="entry name" value="Ribosomal_L18A"/>
    <property type="match status" value="1"/>
</dbReference>
<feature type="compositionally biased region" description="Low complexity" evidence="6">
    <location>
        <begin position="28"/>
        <end position="39"/>
    </location>
</feature>
<dbReference type="InterPro" id="IPR003131">
    <property type="entry name" value="T1-type_BTB"/>
</dbReference>
<comment type="similarity">
    <text evidence="1">Belongs to the eukaryotic ribosomal protein eL20 family.</text>
</comment>
<dbReference type="STRING" id="81824.A9VDV3"/>
<dbReference type="eggNOG" id="KOG4441">
    <property type="taxonomic scope" value="Eukaryota"/>
</dbReference>
<dbReference type="GO" id="GO:0051260">
    <property type="term" value="P:protein homooligomerization"/>
    <property type="evidence" value="ECO:0007669"/>
    <property type="project" value="InterPro"/>
</dbReference>
<dbReference type="EMBL" id="CH991591">
    <property type="protein sequence ID" value="EDQ84267.1"/>
    <property type="molecule type" value="Genomic_DNA"/>
</dbReference>
<evidence type="ECO:0000256" key="3">
    <source>
        <dbReference type="ARBA" id="ARBA00022737"/>
    </source>
</evidence>
<dbReference type="PANTHER" id="PTHR10052">
    <property type="entry name" value="60S RIBOSOMAL PROTEIN L18A"/>
    <property type="match status" value="1"/>
</dbReference>
<gene>
    <name evidence="9" type="ORF">MONBRDRAFT_34757</name>
</gene>
<evidence type="ECO:0000313" key="10">
    <source>
        <dbReference type="Proteomes" id="UP000001357"/>
    </source>
</evidence>
<evidence type="ECO:0000256" key="4">
    <source>
        <dbReference type="ARBA" id="ARBA00022980"/>
    </source>
</evidence>
<dbReference type="eggNOG" id="KOG0829">
    <property type="taxonomic scope" value="Eukaryota"/>
</dbReference>
<dbReference type="SUPFAM" id="SSF160374">
    <property type="entry name" value="RplX-like"/>
    <property type="match status" value="1"/>
</dbReference>
<dbReference type="InterPro" id="IPR023573">
    <property type="entry name" value="Ribosomal_eL20_dom"/>
</dbReference>
<dbReference type="RefSeq" id="XP_001750897.1">
    <property type="nucleotide sequence ID" value="XM_001750845.1"/>
</dbReference>
<feature type="compositionally biased region" description="Low complexity" evidence="6">
    <location>
        <begin position="136"/>
        <end position="149"/>
    </location>
</feature>
<feature type="region of interest" description="Disordered" evidence="6">
    <location>
        <begin position="453"/>
        <end position="511"/>
    </location>
</feature>
<protein>
    <recommendedName>
        <fullName evidence="11">BTB domain-containing protein</fullName>
    </recommendedName>
</protein>
<organism evidence="9 10">
    <name type="scientific">Monosiga brevicollis</name>
    <name type="common">Choanoflagellate</name>
    <dbReference type="NCBI Taxonomy" id="81824"/>
    <lineage>
        <taxon>Eukaryota</taxon>
        <taxon>Choanoflagellata</taxon>
        <taxon>Craspedida</taxon>
        <taxon>Salpingoecidae</taxon>
        <taxon>Monosiga</taxon>
    </lineage>
</organism>
<accession>A9VDV3</accession>
<dbReference type="Pfam" id="PF24681">
    <property type="entry name" value="Kelch_KLHDC2_KLHL20_DRC7"/>
    <property type="match status" value="1"/>
</dbReference>
<dbReference type="Gene3D" id="3.30.710.10">
    <property type="entry name" value="Potassium Channel Kv1.1, Chain A"/>
    <property type="match status" value="1"/>
</dbReference>
<dbReference type="KEGG" id="mbr:MONBRDRAFT_34757"/>
<feature type="domain" description="Large ribosomal subunit protein eL20" evidence="7">
    <location>
        <begin position="871"/>
        <end position="990"/>
    </location>
</feature>
<dbReference type="InterPro" id="IPR028877">
    <property type="entry name" value="Ribosomal_eL20"/>
</dbReference>
<evidence type="ECO:0008006" key="11">
    <source>
        <dbReference type="Google" id="ProtNLM"/>
    </source>
</evidence>
<keyword evidence="3" id="KW-0677">Repeat</keyword>
<dbReference type="Pfam" id="PF01344">
    <property type="entry name" value="Kelch_1"/>
    <property type="match status" value="1"/>
</dbReference>
<feature type="compositionally biased region" description="Low complexity" evidence="6">
    <location>
        <begin position="94"/>
        <end position="115"/>
    </location>
</feature>
<feature type="region of interest" description="Disordered" evidence="6">
    <location>
        <begin position="195"/>
        <end position="301"/>
    </location>
</feature>
<feature type="domain" description="Potassium channel tetramerisation-type BTB" evidence="8">
    <location>
        <begin position="355"/>
        <end position="441"/>
    </location>
</feature>
<dbReference type="SUPFAM" id="SSF117281">
    <property type="entry name" value="Kelch motif"/>
    <property type="match status" value="1"/>
</dbReference>
<dbReference type="FunFam" id="3.10.20.10:FF:000001">
    <property type="entry name" value="60S ribosomal protein L18a"/>
    <property type="match status" value="1"/>
</dbReference>
<evidence type="ECO:0000259" key="8">
    <source>
        <dbReference type="Pfam" id="PF02214"/>
    </source>
</evidence>
<dbReference type="Pfam" id="PF02214">
    <property type="entry name" value="BTB_2"/>
    <property type="match status" value="1"/>
</dbReference>
<dbReference type="OMA" id="PRRDFGC"/>
<evidence type="ECO:0000256" key="6">
    <source>
        <dbReference type="SAM" id="MobiDB-lite"/>
    </source>
</evidence>
<dbReference type="HAMAP" id="MF_00273">
    <property type="entry name" value="Ribosomal_eL20"/>
    <property type="match status" value="1"/>
</dbReference>
<dbReference type="Gene3D" id="3.10.20.10">
    <property type="match status" value="2"/>
</dbReference>